<dbReference type="AlphaFoldDB" id="A0A644YT20"/>
<proteinExistence type="predicted"/>
<reference evidence="1" key="1">
    <citation type="submission" date="2019-08" db="EMBL/GenBank/DDBJ databases">
        <authorList>
            <person name="Kucharzyk K."/>
            <person name="Murdoch R.W."/>
            <person name="Higgins S."/>
            <person name="Loffler F."/>
        </authorList>
    </citation>
    <scope>NUCLEOTIDE SEQUENCE</scope>
</reference>
<sequence>MGVWIVNAAALKPTASGFLPQEVVGVVDPVPALQQHGAAIPLTDGPCRRLHLHRGGNGKAAQKLCLRNVGCNDLGQRQKLTFQRIHGILPQQPVTGGGDHHRVHHHTLCSVLPQLRGDYLNQLRRGDHAGLHRVGGDIGEDRVQLRL</sequence>
<dbReference type="EMBL" id="VSSQ01006082">
    <property type="protein sequence ID" value="MPM31469.1"/>
    <property type="molecule type" value="Genomic_DNA"/>
</dbReference>
<evidence type="ECO:0000313" key="1">
    <source>
        <dbReference type="EMBL" id="MPM31469.1"/>
    </source>
</evidence>
<name>A0A644YT20_9ZZZZ</name>
<accession>A0A644YT20</accession>
<gene>
    <name evidence="1" type="ORF">SDC9_78024</name>
</gene>
<comment type="caution">
    <text evidence="1">The sequence shown here is derived from an EMBL/GenBank/DDBJ whole genome shotgun (WGS) entry which is preliminary data.</text>
</comment>
<organism evidence="1">
    <name type="scientific">bioreactor metagenome</name>
    <dbReference type="NCBI Taxonomy" id="1076179"/>
    <lineage>
        <taxon>unclassified sequences</taxon>
        <taxon>metagenomes</taxon>
        <taxon>ecological metagenomes</taxon>
    </lineage>
</organism>
<protein>
    <submittedName>
        <fullName evidence="1">Uncharacterized protein</fullName>
    </submittedName>
</protein>